<comment type="caution">
    <text evidence="3">The sequence shown here is derived from an EMBL/GenBank/DDBJ whole genome shotgun (WGS) entry which is preliminary data.</text>
</comment>
<organism evidence="3 4">
    <name type="scientific">Candidatus Kerfeldbacteria bacterium CG15_BIG_FIL_POST_REV_8_21_14_020_45_12</name>
    <dbReference type="NCBI Taxonomy" id="2014247"/>
    <lineage>
        <taxon>Bacteria</taxon>
        <taxon>Candidatus Kerfeldiibacteriota</taxon>
    </lineage>
</organism>
<gene>
    <name evidence="3" type="ORF">COW24_02370</name>
</gene>
<feature type="compositionally biased region" description="Polar residues" evidence="1">
    <location>
        <begin position="401"/>
        <end position="421"/>
    </location>
</feature>
<dbReference type="GO" id="GO:0008236">
    <property type="term" value="F:serine-type peptidase activity"/>
    <property type="evidence" value="ECO:0007669"/>
    <property type="project" value="InterPro"/>
</dbReference>
<dbReference type="InterPro" id="IPR029058">
    <property type="entry name" value="AB_hydrolase_fold"/>
</dbReference>
<accession>A0A2M7H474</accession>
<evidence type="ECO:0000259" key="2">
    <source>
        <dbReference type="Pfam" id="PF00326"/>
    </source>
</evidence>
<proteinExistence type="predicted"/>
<dbReference type="Pfam" id="PF00326">
    <property type="entry name" value="Peptidase_S9"/>
    <property type="match status" value="1"/>
</dbReference>
<dbReference type="AlphaFoldDB" id="A0A2M7H474"/>
<dbReference type="GO" id="GO:0006508">
    <property type="term" value="P:proteolysis"/>
    <property type="evidence" value="ECO:0007669"/>
    <property type="project" value="InterPro"/>
</dbReference>
<protein>
    <recommendedName>
        <fullName evidence="2">Peptidase S9 prolyl oligopeptidase catalytic domain-containing protein</fullName>
    </recommendedName>
</protein>
<evidence type="ECO:0000313" key="3">
    <source>
        <dbReference type="EMBL" id="PIW37024.1"/>
    </source>
</evidence>
<dbReference type="InterPro" id="IPR001375">
    <property type="entry name" value="Peptidase_S9_cat"/>
</dbReference>
<dbReference type="EMBL" id="PFGC01000030">
    <property type="protein sequence ID" value="PIW37024.1"/>
    <property type="molecule type" value="Genomic_DNA"/>
</dbReference>
<feature type="domain" description="Peptidase S9 prolyl oligopeptidase catalytic" evidence="2">
    <location>
        <begin position="158"/>
        <end position="297"/>
    </location>
</feature>
<reference evidence="3 4" key="1">
    <citation type="submission" date="2017-09" db="EMBL/GenBank/DDBJ databases">
        <title>Depth-based differentiation of microbial function through sediment-hosted aquifers and enrichment of novel symbionts in the deep terrestrial subsurface.</title>
        <authorList>
            <person name="Probst A.J."/>
            <person name="Ladd B."/>
            <person name="Jarett J.K."/>
            <person name="Geller-Mcgrath D.E."/>
            <person name="Sieber C.M."/>
            <person name="Emerson J.B."/>
            <person name="Anantharaman K."/>
            <person name="Thomas B.C."/>
            <person name="Malmstrom R."/>
            <person name="Stieglmeier M."/>
            <person name="Klingl A."/>
            <person name="Woyke T."/>
            <person name="Ryan C.M."/>
            <person name="Banfield J.F."/>
        </authorList>
    </citation>
    <scope>NUCLEOTIDE SEQUENCE [LARGE SCALE GENOMIC DNA]</scope>
    <source>
        <strain evidence="3">CG15_BIG_FIL_POST_REV_8_21_14_020_45_12</strain>
    </source>
</reference>
<dbReference type="Gene3D" id="3.40.50.1820">
    <property type="entry name" value="alpha/beta hydrolase"/>
    <property type="match status" value="1"/>
</dbReference>
<dbReference type="Proteomes" id="UP000230292">
    <property type="component" value="Unassembled WGS sequence"/>
</dbReference>
<dbReference type="SUPFAM" id="SSF53474">
    <property type="entry name" value="alpha/beta-Hydrolases"/>
    <property type="match status" value="1"/>
</dbReference>
<sequence>MSLFKRKKSVDPSVETGRSLGPTSLALVVLMVVAFSVLKGTQMLKGNPEVVPQAESIEDFLDEFSPSVDSIEDIFGRRLAYEAVATEDISLLTRDGIPISALLSKPEGFGPFPGIVLVHDAPSSATDTDALHGMLGQRLSDSLNAIVITVNWRDSIIGEEDLSDVLSAVDWFRRGSESKNQPILIAGVGQGAYLALLAAEQYSSALTGVIAINPVTDLSDLYDYQEENVPGGGDSLAYTAGCRSAADLHLCLTEDGATQGLSHLNKSLLIVHHLDHPNYPISQSLGVATALLNEDLYYIQVASPSDQTKALDSEEGAVVDENANKPTNEVIDSVEETSIVGDPKIDLTLIAKDVDIIADESDADFTDIFEAIVSWSEKVIASALAETIESNAAAAVDEQQSDSTVKNQAATIDQPSANTEVGTERNAPIHIEAK</sequence>
<evidence type="ECO:0000313" key="4">
    <source>
        <dbReference type="Proteomes" id="UP000230292"/>
    </source>
</evidence>
<name>A0A2M7H474_9BACT</name>
<feature type="region of interest" description="Disordered" evidence="1">
    <location>
        <begin position="395"/>
        <end position="434"/>
    </location>
</feature>
<evidence type="ECO:0000256" key="1">
    <source>
        <dbReference type="SAM" id="MobiDB-lite"/>
    </source>
</evidence>